<dbReference type="PANTHER" id="PTHR39456">
    <property type="entry name" value="METAL-DEPENDENT HYDROLASE"/>
    <property type="match status" value="1"/>
</dbReference>
<dbReference type="AlphaFoldDB" id="A0A7U3XZ00"/>
<proteinExistence type="predicted"/>
<sequence>MISTTVKKSLNKIKFYREIELPDFASKKSIPIRHLNIGFEGKEIDVEFYMNNQFATMFFATLSVFLTYGEDLVIETARHHREFIQDPVLKQRVTSLIGQEAIHSKLHNEYNDALKDVEYPVDLYRFLGENFFKYVFLKFPQPLKLSMMAGIEHFTAVLAEYMMKHEKNFGTVANSRW</sequence>
<gene>
    <name evidence="1" type="ordered locus">ACICU_01140</name>
</gene>
<dbReference type="PANTHER" id="PTHR39456:SF1">
    <property type="entry name" value="METAL-DEPENDENT HYDROLASE"/>
    <property type="match status" value="1"/>
</dbReference>
<keyword evidence="1" id="KW-0378">Hydrolase</keyword>
<name>A0A7U3XZ00_ACIBC</name>
<dbReference type="InterPro" id="IPR016516">
    <property type="entry name" value="UCP07580"/>
</dbReference>
<accession>A0A7U3XZ00</accession>
<dbReference type="GO" id="GO:0016787">
    <property type="term" value="F:hydrolase activity"/>
    <property type="evidence" value="ECO:0007669"/>
    <property type="project" value="UniProtKB-KW"/>
</dbReference>
<dbReference type="Pfam" id="PF10118">
    <property type="entry name" value="Metal_hydrol"/>
    <property type="match status" value="1"/>
</dbReference>
<dbReference type="EMBL" id="CP000863">
    <property type="protein sequence ID" value="ACC56452.1"/>
    <property type="molecule type" value="Genomic_DNA"/>
</dbReference>
<evidence type="ECO:0000313" key="2">
    <source>
        <dbReference type="Proteomes" id="UP000008839"/>
    </source>
</evidence>
<evidence type="ECO:0000313" key="1">
    <source>
        <dbReference type="EMBL" id="ACC56452.1"/>
    </source>
</evidence>
<dbReference type="Proteomes" id="UP000008839">
    <property type="component" value="Chromosome"/>
</dbReference>
<dbReference type="KEGG" id="abc:ACICU_01140"/>
<organism evidence="1 2">
    <name type="scientific">Acinetobacter baumannii (strain ACICU)</name>
    <dbReference type="NCBI Taxonomy" id="405416"/>
    <lineage>
        <taxon>Bacteria</taxon>
        <taxon>Pseudomonadati</taxon>
        <taxon>Pseudomonadota</taxon>
        <taxon>Gammaproteobacteria</taxon>
        <taxon>Moraxellales</taxon>
        <taxon>Moraxellaceae</taxon>
        <taxon>Acinetobacter</taxon>
        <taxon>Acinetobacter calcoaceticus/baumannii complex</taxon>
    </lineage>
</organism>
<reference evidence="1 2" key="1">
    <citation type="journal article" date="2008" name="Antimicrob. Agents Chemother.">
        <title>Whole-genome pyrosequencing of an epidemic multidrug-resistant Acinetobacter baumannii strain belonging to the European clone II group.</title>
        <authorList>
            <person name="Iacono M."/>
            <person name="Villa L."/>
            <person name="Fortini D."/>
            <person name="Bordoni R."/>
            <person name="Imperi F."/>
            <person name="Bonnal R.J."/>
            <person name="Sicheritz-Ponten T."/>
            <person name="De Bellis G."/>
            <person name="Visca P."/>
            <person name="Cassone A."/>
            <person name="Carattoli A."/>
        </authorList>
    </citation>
    <scope>NUCLEOTIDE SEQUENCE [LARGE SCALE GENOMIC DNA]</scope>
    <source>
        <strain evidence="1 2">ACICU</strain>
    </source>
</reference>
<protein>
    <submittedName>
        <fullName evidence="1">Predicted metal-dependent hydrolase</fullName>
    </submittedName>
</protein>